<feature type="transmembrane region" description="Helical" evidence="5">
    <location>
        <begin position="62"/>
        <end position="82"/>
    </location>
</feature>
<evidence type="ECO:0000256" key="3">
    <source>
        <dbReference type="ARBA" id="ARBA00023237"/>
    </source>
</evidence>
<dbReference type="InterPro" id="IPR010104">
    <property type="entry name" value="TonB_rcpt_bac"/>
</dbReference>
<evidence type="ECO:0000256" key="5">
    <source>
        <dbReference type="SAM" id="Phobius"/>
    </source>
</evidence>
<proteinExistence type="predicted"/>
<protein>
    <recommendedName>
        <fullName evidence="6">TonB-dependent receptor plug domain-containing protein</fullName>
    </recommendedName>
</protein>
<dbReference type="NCBIfam" id="TIGR01782">
    <property type="entry name" value="TonB-Xanth-Caul"/>
    <property type="match status" value="1"/>
</dbReference>
<dbReference type="Gene3D" id="2.40.170.20">
    <property type="entry name" value="TonB-dependent receptor, beta-barrel domain"/>
    <property type="match status" value="1"/>
</dbReference>
<comment type="subcellular location">
    <subcellularLocation>
        <location evidence="1">Cell outer membrane</location>
    </subcellularLocation>
</comment>
<accession>A0A255YSS6</accession>
<dbReference type="Gene3D" id="2.170.130.10">
    <property type="entry name" value="TonB-dependent receptor, plug domain"/>
    <property type="match status" value="1"/>
</dbReference>
<evidence type="ECO:0000256" key="2">
    <source>
        <dbReference type="ARBA" id="ARBA00023136"/>
    </source>
</evidence>
<sequence length="992" mass="107521">MKRKAGSGPKLAPGNGTGLADPGGSRSRFGTAPRTGSTKNNGVGDASRWGVRGMSKVHPMRFALLATVAGTAMLTAGAAIAADDSIVTQRAETQVAQAAPAAAAPAAGDGLLEEIIVSGFRQSLQASIEQKRNATQIVEVITAEDIGKLPDNSIAESIARLPGLAAQRIDGRAQSISLRGLGPDFTTTLLNGREQVTTGNNRSVEFDQYPAEISSGVAVYKTSQSDVIGQGLAGTVDLKTIRPLDYKERVLSVSARTEYVTNGKLNSDSDEYGYRFSGTYIDRFANDTMGISLGVSHLMQPTQIKSARFWGDGNYPGGGTQTDPWIIGGGEFRANSQTLKRTGVVATWQWEASDNFTSTADFYYSKFDDVQYQRGVELPLFWSGATLATAGRTQEDGLITAGSFSGVKGVGRSDIRTTKADLYSAGWNGVYNKDAWTVTADIGYSSADRKSSRFEAYYGTGRAGTGATDTIGFTSAPNDFGWQLTKRLNYADPSLMLLTDPGGWSGGSIGTLDQNGYLNTPTIDDELWSARFDVKREIESNAFSAITAGVNYTDRQKNYSQPEWYVVTTANVQNPRAQRSVPVPASSVLKPTDLSWIGLGDTLAFDPRELLANGTYSLVKCPRNNCVNDLAYQINEKVWTGFAKVDLDAMLGEVKLTGNVGAQYVHTDQSSTGPAIASNGSFRLRTAGAKYYNFLPSANLIFTMPNEDHKIRLAASRQMARARPDQLSALSTFSFNPAFANNTSIDFSPWSAGGDGNGNPKLKPWVADAVDATYEFYFADAGYFALNTYYKWLKTYIYNERQILDFTGFDSGTVTPRIFQGYSNLPANGNGGDIYGFELALSLPFDMISERLDGFGLTSSFGYTKTSIQPNPGDPAQPIPGFSKYTSQATFYYDKDGFQARVSANYRSKFLAEVTGFGQSRALRMGKGETIYDAQVSYEFQEGSSLEGLTLMLQGYNLSNEPFTAYGRGDTRLVERFEDYGSRYLLGASYKF</sequence>
<feature type="region of interest" description="Disordered" evidence="4">
    <location>
        <begin position="1"/>
        <end position="48"/>
    </location>
</feature>
<dbReference type="EMBL" id="NOXU01000032">
    <property type="protein sequence ID" value="OYQ31744.1"/>
    <property type="molecule type" value="Genomic_DNA"/>
</dbReference>
<reference evidence="7 8" key="1">
    <citation type="submission" date="2017-07" db="EMBL/GenBank/DDBJ databases">
        <title>Niveispirillum cyanobacteriorum sp. nov., isolated from cyanobacterial aggregates in a eutrophic lake.</title>
        <authorList>
            <person name="Cai H."/>
        </authorList>
    </citation>
    <scope>NUCLEOTIDE SEQUENCE [LARGE SCALE GENOMIC DNA]</scope>
    <source>
        <strain evidence="8">TH1-14</strain>
    </source>
</reference>
<comment type="caution">
    <text evidence="7">The sequence shown here is derived from an EMBL/GenBank/DDBJ whole genome shotgun (WGS) entry which is preliminary data.</text>
</comment>
<evidence type="ECO:0000256" key="1">
    <source>
        <dbReference type="ARBA" id="ARBA00004442"/>
    </source>
</evidence>
<feature type="domain" description="TonB-dependent receptor plug" evidence="6">
    <location>
        <begin position="131"/>
        <end position="234"/>
    </location>
</feature>
<keyword evidence="2 5" id="KW-0472">Membrane</keyword>
<dbReference type="PANTHER" id="PTHR40980">
    <property type="entry name" value="PLUG DOMAIN-CONTAINING PROTEIN"/>
    <property type="match status" value="1"/>
</dbReference>
<keyword evidence="5" id="KW-0812">Transmembrane</keyword>
<organism evidence="7 8">
    <name type="scientific">Niveispirillum lacus</name>
    <dbReference type="NCBI Taxonomy" id="1981099"/>
    <lineage>
        <taxon>Bacteria</taxon>
        <taxon>Pseudomonadati</taxon>
        <taxon>Pseudomonadota</taxon>
        <taxon>Alphaproteobacteria</taxon>
        <taxon>Rhodospirillales</taxon>
        <taxon>Azospirillaceae</taxon>
        <taxon>Niveispirillum</taxon>
    </lineage>
</organism>
<keyword evidence="3" id="KW-0998">Cell outer membrane</keyword>
<dbReference type="InterPro" id="IPR037066">
    <property type="entry name" value="Plug_dom_sf"/>
</dbReference>
<evidence type="ECO:0000313" key="8">
    <source>
        <dbReference type="Proteomes" id="UP000216998"/>
    </source>
</evidence>
<gene>
    <name evidence="7" type="ORF">CHU95_21675</name>
</gene>
<dbReference type="InterPro" id="IPR036942">
    <property type="entry name" value="Beta-barrel_TonB_sf"/>
</dbReference>
<dbReference type="CDD" id="cd01347">
    <property type="entry name" value="ligand_gated_channel"/>
    <property type="match status" value="1"/>
</dbReference>
<dbReference type="AlphaFoldDB" id="A0A255YSS6"/>
<dbReference type="Pfam" id="PF07715">
    <property type="entry name" value="Plug"/>
    <property type="match status" value="1"/>
</dbReference>
<dbReference type="Proteomes" id="UP000216998">
    <property type="component" value="Unassembled WGS sequence"/>
</dbReference>
<dbReference type="SUPFAM" id="SSF56935">
    <property type="entry name" value="Porins"/>
    <property type="match status" value="1"/>
</dbReference>
<keyword evidence="5" id="KW-1133">Transmembrane helix</keyword>
<dbReference type="InterPro" id="IPR012910">
    <property type="entry name" value="Plug_dom"/>
</dbReference>
<dbReference type="PANTHER" id="PTHR40980:SF3">
    <property type="entry name" value="TONB-DEPENDENT RECEPTOR-LIKE BETA-BARREL DOMAIN-CONTAINING PROTEIN"/>
    <property type="match status" value="1"/>
</dbReference>
<keyword evidence="8" id="KW-1185">Reference proteome</keyword>
<name>A0A255YSS6_9PROT</name>
<dbReference type="OrthoDB" id="5476657at2"/>
<evidence type="ECO:0000259" key="6">
    <source>
        <dbReference type="Pfam" id="PF07715"/>
    </source>
</evidence>
<evidence type="ECO:0000313" key="7">
    <source>
        <dbReference type="EMBL" id="OYQ31744.1"/>
    </source>
</evidence>
<evidence type="ECO:0000256" key="4">
    <source>
        <dbReference type="SAM" id="MobiDB-lite"/>
    </source>
</evidence>
<dbReference type="GO" id="GO:0009279">
    <property type="term" value="C:cell outer membrane"/>
    <property type="evidence" value="ECO:0007669"/>
    <property type="project" value="UniProtKB-SubCell"/>
</dbReference>